<sequence>MFSRCSYFQNLASEPEANRCQLLQEILYFVQMSMWLLNRYYSAYSLLFRAGLFLFSTARHSISPCRCNRIVERDSHVIRRMIGSKMTDADVETMCSHLDEVLP</sequence>
<accession>A0A1I8FSL9</accession>
<organism evidence="1 2">
    <name type="scientific">Macrostomum lignano</name>
    <dbReference type="NCBI Taxonomy" id="282301"/>
    <lineage>
        <taxon>Eukaryota</taxon>
        <taxon>Metazoa</taxon>
        <taxon>Spiralia</taxon>
        <taxon>Lophotrochozoa</taxon>
        <taxon>Platyhelminthes</taxon>
        <taxon>Rhabditophora</taxon>
        <taxon>Macrostomorpha</taxon>
        <taxon>Macrostomida</taxon>
        <taxon>Macrostomidae</taxon>
        <taxon>Macrostomum</taxon>
    </lineage>
</organism>
<evidence type="ECO:0000313" key="1">
    <source>
        <dbReference type="Proteomes" id="UP000095280"/>
    </source>
</evidence>
<protein>
    <submittedName>
        <fullName evidence="2">Transposase</fullName>
    </submittedName>
</protein>
<name>A0A1I8FSL9_9PLAT</name>
<proteinExistence type="predicted"/>
<reference evidence="2" key="1">
    <citation type="submission" date="2016-11" db="UniProtKB">
        <authorList>
            <consortium name="WormBaseParasite"/>
        </authorList>
    </citation>
    <scope>IDENTIFICATION</scope>
</reference>
<dbReference type="WBParaSite" id="maker-unitig_44904-snap-gene-0.2-mRNA-1">
    <property type="protein sequence ID" value="maker-unitig_44904-snap-gene-0.2-mRNA-1"/>
    <property type="gene ID" value="maker-unitig_44904-snap-gene-0.2"/>
</dbReference>
<evidence type="ECO:0000313" key="2">
    <source>
        <dbReference type="WBParaSite" id="maker-unitig_44904-snap-gene-0.2-mRNA-1"/>
    </source>
</evidence>
<dbReference type="AlphaFoldDB" id="A0A1I8FSL9"/>
<keyword evidence="1" id="KW-1185">Reference proteome</keyword>
<dbReference type="Proteomes" id="UP000095280">
    <property type="component" value="Unplaced"/>
</dbReference>